<name>A0A6J4JZP1_9BACT</name>
<dbReference type="PANTHER" id="PTHR38455:SF1">
    <property type="entry name" value="DUF951 DOMAIN-CONTAINING PROTEIN"/>
    <property type="match status" value="1"/>
</dbReference>
<dbReference type="EMBL" id="CADCTO010000616">
    <property type="protein sequence ID" value="CAA9291966.1"/>
    <property type="molecule type" value="Genomic_DNA"/>
</dbReference>
<dbReference type="AlphaFoldDB" id="A0A6J4JZP1"/>
<dbReference type="Pfam" id="PF06107">
    <property type="entry name" value="DUF951"/>
    <property type="match status" value="1"/>
</dbReference>
<sequence length="75" mass="8032">MTDPLAVAVGDVARLRKAHPCGGHDWAVTRTGADIGLRCLTCGRKILLDRGDFERRTQRLTPAAASDGVKDTDEG</sequence>
<dbReference type="InterPro" id="IPR009296">
    <property type="entry name" value="DUF951"/>
</dbReference>
<reference evidence="1" key="1">
    <citation type="submission" date="2020-02" db="EMBL/GenBank/DDBJ databases">
        <authorList>
            <person name="Meier V. D."/>
        </authorList>
    </citation>
    <scope>NUCLEOTIDE SEQUENCE</scope>
    <source>
        <strain evidence="1">AVDCRST_MAG63</strain>
    </source>
</reference>
<accession>A0A6J4JZP1</accession>
<evidence type="ECO:0000313" key="1">
    <source>
        <dbReference type="EMBL" id="CAA9291966.1"/>
    </source>
</evidence>
<evidence type="ECO:0008006" key="2">
    <source>
        <dbReference type="Google" id="ProtNLM"/>
    </source>
</evidence>
<dbReference type="PANTHER" id="PTHR38455">
    <property type="entry name" value="HYPOTHETICAL CYTOSOLIC PROTEIN"/>
    <property type="match status" value="1"/>
</dbReference>
<gene>
    <name evidence="1" type="ORF">AVDCRST_MAG63-4440</name>
</gene>
<proteinExistence type="predicted"/>
<protein>
    <recommendedName>
        <fullName evidence="2">Protein involved in chromosome partitioning</fullName>
    </recommendedName>
</protein>
<organism evidence="1">
    <name type="scientific">uncultured Armatimonadetes bacterium</name>
    <dbReference type="NCBI Taxonomy" id="157466"/>
    <lineage>
        <taxon>Bacteria</taxon>
        <taxon>Bacillati</taxon>
        <taxon>Armatimonadota</taxon>
        <taxon>environmental samples</taxon>
    </lineage>
</organism>